<keyword evidence="2" id="KW-1185">Reference proteome</keyword>
<protein>
    <submittedName>
        <fullName evidence="1">Uncharacterized protein</fullName>
    </submittedName>
</protein>
<evidence type="ECO:0000313" key="1">
    <source>
        <dbReference type="EMBL" id="KAG8003022.1"/>
    </source>
</evidence>
<accession>A0ACB7ELE8</accession>
<proteinExistence type="predicted"/>
<name>A0ACB7ELE8_NIBAL</name>
<gene>
    <name evidence="1" type="ORF">GBF38_015676</name>
</gene>
<dbReference type="EMBL" id="CM024793">
    <property type="protein sequence ID" value="KAG8003022.1"/>
    <property type="molecule type" value="Genomic_DNA"/>
</dbReference>
<sequence length="104" mass="11167">MTASTLKPIFIDGNQFNQSGVGRDAAAPSDNSCTVTSESNEFSEDVPSKRYVKMLHGFQVSSFLPPAELQPAGNLHPSTCCIAAPLRDETHFRVRADGADGAHF</sequence>
<dbReference type="Proteomes" id="UP000805704">
    <property type="component" value="Chromosome 5"/>
</dbReference>
<evidence type="ECO:0000313" key="2">
    <source>
        <dbReference type="Proteomes" id="UP000805704"/>
    </source>
</evidence>
<organism evidence="1 2">
    <name type="scientific">Nibea albiflora</name>
    <name type="common">Yellow drum</name>
    <name type="synonym">Corvina albiflora</name>
    <dbReference type="NCBI Taxonomy" id="240163"/>
    <lineage>
        <taxon>Eukaryota</taxon>
        <taxon>Metazoa</taxon>
        <taxon>Chordata</taxon>
        <taxon>Craniata</taxon>
        <taxon>Vertebrata</taxon>
        <taxon>Euteleostomi</taxon>
        <taxon>Actinopterygii</taxon>
        <taxon>Neopterygii</taxon>
        <taxon>Teleostei</taxon>
        <taxon>Neoteleostei</taxon>
        <taxon>Acanthomorphata</taxon>
        <taxon>Eupercaria</taxon>
        <taxon>Sciaenidae</taxon>
        <taxon>Nibea</taxon>
    </lineage>
</organism>
<comment type="caution">
    <text evidence="1">The sequence shown here is derived from an EMBL/GenBank/DDBJ whole genome shotgun (WGS) entry which is preliminary data.</text>
</comment>
<reference evidence="1" key="1">
    <citation type="submission" date="2020-04" db="EMBL/GenBank/DDBJ databases">
        <title>A chromosome-scale assembly and high-density genetic map of the yellow drum (Nibea albiflora) genome.</title>
        <authorList>
            <person name="Xu D."/>
            <person name="Zhang W."/>
            <person name="Chen R."/>
            <person name="Tan P."/>
            <person name="Wang L."/>
            <person name="Song H."/>
            <person name="Tian L."/>
            <person name="Zhu Q."/>
            <person name="Wang B."/>
        </authorList>
    </citation>
    <scope>NUCLEOTIDE SEQUENCE</scope>
    <source>
        <strain evidence="1">ZJHYS-2018</strain>
    </source>
</reference>